<evidence type="ECO:0000256" key="3">
    <source>
        <dbReference type="ARBA" id="ARBA00015419"/>
    </source>
</evidence>
<evidence type="ECO:0000256" key="9">
    <source>
        <dbReference type="ARBA" id="ARBA00033063"/>
    </source>
</evidence>
<dbReference type="InterPro" id="IPR039910">
    <property type="entry name" value="D15-like"/>
</dbReference>
<gene>
    <name evidence="15" type="ORF">HELGO_WM49685</name>
</gene>
<evidence type="ECO:0000256" key="1">
    <source>
        <dbReference type="ARBA" id="ARBA00004442"/>
    </source>
</evidence>
<feature type="domain" description="Bacterial surface antigen (D15)" evidence="12">
    <location>
        <begin position="373"/>
        <end position="593"/>
    </location>
</feature>
<evidence type="ECO:0000256" key="4">
    <source>
        <dbReference type="ARBA" id="ARBA00022452"/>
    </source>
</evidence>
<evidence type="ECO:0000256" key="6">
    <source>
        <dbReference type="ARBA" id="ARBA00022729"/>
    </source>
</evidence>
<evidence type="ECO:0000256" key="10">
    <source>
        <dbReference type="ARBA" id="ARBA00093548"/>
    </source>
</evidence>
<comment type="subcellular location">
    <subcellularLocation>
        <location evidence="1">Cell outer membrane</location>
    </subcellularLocation>
</comment>
<dbReference type="PANTHER" id="PTHR12815:SF47">
    <property type="entry name" value="TRANSLOCATION AND ASSEMBLY MODULE SUBUNIT TAMA"/>
    <property type="match status" value="1"/>
</dbReference>
<evidence type="ECO:0000256" key="2">
    <source>
        <dbReference type="ARBA" id="ARBA00010248"/>
    </source>
</evidence>
<feature type="domain" description="TamA POTRA" evidence="14">
    <location>
        <begin position="44"/>
        <end position="121"/>
    </location>
</feature>
<dbReference type="InterPro" id="IPR010827">
    <property type="entry name" value="BamA/TamA_POTRA"/>
</dbReference>
<dbReference type="Pfam" id="PF01103">
    <property type="entry name" value="Omp85"/>
    <property type="match status" value="1"/>
</dbReference>
<organism evidence="15">
    <name type="scientific">uncultured Thiotrichaceae bacterium</name>
    <dbReference type="NCBI Taxonomy" id="298394"/>
    <lineage>
        <taxon>Bacteria</taxon>
        <taxon>Pseudomonadati</taxon>
        <taxon>Pseudomonadota</taxon>
        <taxon>Gammaproteobacteria</taxon>
        <taxon>Thiotrichales</taxon>
        <taxon>Thiotrichaceae</taxon>
        <taxon>environmental samples</taxon>
    </lineage>
</organism>
<feature type="chain" id="PRO_5027977716" description="Translocation and assembly module subunit TamA" evidence="11">
    <location>
        <begin position="27"/>
        <end position="596"/>
    </location>
</feature>
<comment type="subunit">
    <text evidence="10">Interacts with TamB to form the translocation and assembly module (TAM).</text>
</comment>
<evidence type="ECO:0000256" key="11">
    <source>
        <dbReference type="SAM" id="SignalP"/>
    </source>
</evidence>
<dbReference type="EMBL" id="CACVAT010000460">
    <property type="protein sequence ID" value="CAA6828170.1"/>
    <property type="molecule type" value="Genomic_DNA"/>
</dbReference>
<evidence type="ECO:0000259" key="13">
    <source>
        <dbReference type="Pfam" id="PF07244"/>
    </source>
</evidence>
<keyword evidence="5" id="KW-0812">Transmembrane</keyword>
<proteinExistence type="inferred from homology"/>
<evidence type="ECO:0000313" key="15">
    <source>
        <dbReference type="EMBL" id="CAA6828170.1"/>
    </source>
</evidence>
<evidence type="ECO:0000256" key="7">
    <source>
        <dbReference type="ARBA" id="ARBA00023136"/>
    </source>
</evidence>
<keyword evidence="7" id="KW-0472">Membrane</keyword>
<dbReference type="Gene3D" id="3.10.20.310">
    <property type="entry name" value="membrane protein fhac"/>
    <property type="match status" value="3"/>
</dbReference>
<accession>A0A6S6UIL9</accession>
<protein>
    <recommendedName>
        <fullName evidence="3">Translocation and assembly module subunit TamA</fullName>
    </recommendedName>
    <alternativeName>
        <fullName evidence="9">Autotransporter assembly factor TamA</fullName>
    </alternativeName>
</protein>
<evidence type="ECO:0000256" key="8">
    <source>
        <dbReference type="ARBA" id="ARBA00023237"/>
    </source>
</evidence>
<keyword evidence="6 11" id="KW-0732">Signal</keyword>
<keyword evidence="4" id="KW-1134">Transmembrane beta strand</keyword>
<dbReference type="InterPro" id="IPR000184">
    <property type="entry name" value="Bac_surfAg_D15"/>
</dbReference>
<dbReference type="Gene3D" id="2.40.160.50">
    <property type="entry name" value="membrane protein fhac: a member of the omp85/tpsb transporter family"/>
    <property type="match status" value="1"/>
</dbReference>
<feature type="signal peptide" evidence="11">
    <location>
        <begin position="1"/>
        <end position="26"/>
    </location>
</feature>
<evidence type="ECO:0000259" key="12">
    <source>
        <dbReference type="Pfam" id="PF01103"/>
    </source>
</evidence>
<evidence type="ECO:0000259" key="14">
    <source>
        <dbReference type="Pfam" id="PF17243"/>
    </source>
</evidence>
<keyword evidence="8" id="KW-0998">Cell outer membrane</keyword>
<dbReference type="PANTHER" id="PTHR12815">
    <property type="entry name" value="SORTING AND ASSEMBLY MACHINERY SAMM50 PROTEIN FAMILY MEMBER"/>
    <property type="match status" value="1"/>
</dbReference>
<dbReference type="AlphaFoldDB" id="A0A6S6UIL9"/>
<comment type="similarity">
    <text evidence="2">Belongs to the TamA family.</text>
</comment>
<dbReference type="GO" id="GO:0009279">
    <property type="term" value="C:cell outer membrane"/>
    <property type="evidence" value="ECO:0007669"/>
    <property type="project" value="UniProtKB-SubCell"/>
</dbReference>
<reference evidence="15" key="1">
    <citation type="submission" date="2020-01" db="EMBL/GenBank/DDBJ databases">
        <authorList>
            <person name="Meier V. D."/>
            <person name="Meier V D."/>
        </authorList>
    </citation>
    <scope>NUCLEOTIDE SEQUENCE</scope>
    <source>
        <strain evidence="15">HLG_WM_MAG_09</strain>
    </source>
</reference>
<sequence length="596" mass="66570">MVDKANRKRLSYLSVVMLAGSSGLYAADKEEADALINLDTSPVEVEVTGAPDELADNLKAYLPSLATLVCDSDKERVERFIDASDEKLIEGAEAMGYFDSRFKMTPVRNGGCWQLNIAVEPGTPVRIDQQTIDLVGEGGDLGAFKDVVTDKPYQQGDIFVNSHYEDFKSSLDKTANKLGFFDAEYLKRRVLVNVDTHKADIELEYKTGQRYKFGEVGVTQDVLSDRFMERYLRVEEGQTYDSDVLLEQRRLLESSGYYKDVEVRTQFDAAENAQVPVEITATRRDRYSYTATLGYATDTDFRFETGMEAHWVNHRGHKLTGKLRLAQKDPALGFVYKVPLWDPENEYASFAFDWALSDNDDIKGEKLELELNYNRQNDSGWKQTAFVTFLDEKTQVDGSPEVHSQLTLPGARVSKTERDDALFPTKGWRVRAEVQGSYEGILSDVSLLQGSIEGKYLYTFDHKGKVIARGSLGSSWTDEFSALPKSLRFFAGGQSSVRGYDFESIGETDADGNVIGGKHLIVASGEYEYPVAEKISLAAFVDAGASFDEWNDYGFGVGYGVGARYKSPLGPIRFDLAVPDDDPSDLHFYFSLGPDL</sequence>
<evidence type="ECO:0000256" key="5">
    <source>
        <dbReference type="ARBA" id="ARBA00022692"/>
    </source>
</evidence>
<name>A0A6S6UIL9_9GAMM</name>
<dbReference type="Pfam" id="PF07244">
    <property type="entry name" value="POTRA"/>
    <property type="match status" value="1"/>
</dbReference>
<feature type="domain" description="POTRA" evidence="13">
    <location>
        <begin position="211"/>
        <end position="279"/>
    </location>
</feature>
<dbReference type="InterPro" id="IPR035243">
    <property type="entry name" value="TamA_POTRA_Dom_1"/>
</dbReference>
<dbReference type="Pfam" id="PF17243">
    <property type="entry name" value="POTRA_TamA_1"/>
    <property type="match status" value="1"/>
</dbReference>
<dbReference type="GO" id="GO:0009306">
    <property type="term" value="P:protein secretion"/>
    <property type="evidence" value="ECO:0007669"/>
    <property type="project" value="TreeGrafter"/>
</dbReference>
<dbReference type="GO" id="GO:0097347">
    <property type="term" value="C:TAM protein secretion complex"/>
    <property type="evidence" value="ECO:0007669"/>
    <property type="project" value="TreeGrafter"/>
</dbReference>